<name>A0ABP8KDV8_9ACTN</name>
<organism evidence="2 3">
    <name type="scientific">Tsukamurella soli</name>
    <dbReference type="NCBI Taxonomy" id="644556"/>
    <lineage>
        <taxon>Bacteria</taxon>
        <taxon>Bacillati</taxon>
        <taxon>Actinomycetota</taxon>
        <taxon>Actinomycetes</taxon>
        <taxon>Mycobacteriales</taxon>
        <taxon>Tsukamurellaceae</taxon>
        <taxon>Tsukamurella</taxon>
    </lineage>
</organism>
<gene>
    <name evidence="2" type="ORF">GCM10023147_47130</name>
</gene>
<evidence type="ECO:0000313" key="3">
    <source>
        <dbReference type="Proteomes" id="UP001500635"/>
    </source>
</evidence>
<accession>A0ABP8KDV8</accession>
<dbReference type="SUPFAM" id="SSF53041">
    <property type="entry name" value="Resolvase-like"/>
    <property type="match status" value="1"/>
</dbReference>
<dbReference type="SMART" id="SM00857">
    <property type="entry name" value="Resolvase"/>
    <property type="match status" value="1"/>
</dbReference>
<evidence type="ECO:0000259" key="1">
    <source>
        <dbReference type="SMART" id="SM00857"/>
    </source>
</evidence>
<dbReference type="Proteomes" id="UP001500635">
    <property type="component" value="Unassembled WGS sequence"/>
</dbReference>
<proteinExistence type="predicted"/>
<evidence type="ECO:0000313" key="2">
    <source>
        <dbReference type="EMBL" id="GAA4404541.1"/>
    </source>
</evidence>
<comment type="caution">
    <text evidence="2">The sequence shown here is derived from an EMBL/GenBank/DDBJ whole genome shotgun (WGS) entry which is preliminary data.</text>
</comment>
<sequence>MKMKITITNYAYLYARTDDFFDEKGMTEQLRACRRMAAELGVRLIGRFQECGVANTADDRTELKILLDTIEADNIAYVICADTSTLAATDDQLRDITRQIEAHGASVVIAKGNRILHFDNDHDAVAARG</sequence>
<dbReference type="InterPro" id="IPR036162">
    <property type="entry name" value="Resolvase-like_N_sf"/>
</dbReference>
<dbReference type="InterPro" id="IPR006119">
    <property type="entry name" value="Resolv_N"/>
</dbReference>
<keyword evidence="3" id="KW-1185">Reference proteome</keyword>
<dbReference type="Pfam" id="PF00239">
    <property type="entry name" value="Resolvase"/>
    <property type="match status" value="1"/>
</dbReference>
<reference evidence="3" key="1">
    <citation type="journal article" date="2019" name="Int. J. Syst. Evol. Microbiol.">
        <title>The Global Catalogue of Microorganisms (GCM) 10K type strain sequencing project: providing services to taxonomists for standard genome sequencing and annotation.</title>
        <authorList>
            <consortium name="The Broad Institute Genomics Platform"/>
            <consortium name="The Broad Institute Genome Sequencing Center for Infectious Disease"/>
            <person name="Wu L."/>
            <person name="Ma J."/>
        </authorList>
    </citation>
    <scope>NUCLEOTIDE SEQUENCE [LARGE SCALE GENOMIC DNA]</scope>
    <source>
        <strain evidence="3">JCM 17688</strain>
    </source>
</reference>
<dbReference type="EMBL" id="BAABFR010000124">
    <property type="protein sequence ID" value="GAA4404541.1"/>
    <property type="molecule type" value="Genomic_DNA"/>
</dbReference>
<feature type="domain" description="Resolvase/invertase-type recombinase catalytic" evidence="1">
    <location>
        <begin position="11"/>
        <end position="128"/>
    </location>
</feature>
<dbReference type="Gene3D" id="3.40.50.1390">
    <property type="entry name" value="Resolvase, N-terminal catalytic domain"/>
    <property type="match status" value="1"/>
</dbReference>
<protein>
    <recommendedName>
        <fullName evidence="1">Resolvase/invertase-type recombinase catalytic domain-containing protein</fullName>
    </recommendedName>
</protein>